<dbReference type="AlphaFoldDB" id="A0A2P2IKH0"/>
<dbReference type="EMBL" id="GGEC01001226">
    <property type="protein sequence ID" value="MBW81709.1"/>
    <property type="molecule type" value="Transcribed_RNA"/>
</dbReference>
<organism evidence="1">
    <name type="scientific">Rhizophora mucronata</name>
    <name type="common">Asiatic mangrove</name>
    <dbReference type="NCBI Taxonomy" id="61149"/>
    <lineage>
        <taxon>Eukaryota</taxon>
        <taxon>Viridiplantae</taxon>
        <taxon>Streptophyta</taxon>
        <taxon>Embryophyta</taxon>
        <taxon>Tracheophyta</taxon>
        <taxon>Spermatophyta</taxon>
        <taxon>Magnoliopsida</taxon>
        <taxon>eudicotyledons</taxon>
        <taxon>Gunneridae</taxon>
        <taxon>Pentapetalae</taxon>
        <taxon>rosids</taxon>
        <taxon>fabids</taxon>
        <taxon>Malpighiales</taxon>
        <taxon>Rhizophoraceae</taxon>
        <taxon>Rhizophora</taxon>
    </lineage>
</organism>
<reference evidence="1" key="1">
    <citation type="submission" date="2018-02" db="EMBL/GenBank/DDBJ databases">
        <title>Rhizophora mucronata_Transcriptome.</title>
        <authorList>
            <person name="Meera S.P."/>
            <person name="Sreeshan A."/>
            <person name="Augustine A."/>
        </authorList>
    </citation>
    <scope>NUCLEOTIDE SEQUENCE</scope>
    <source>
        <tissue evidence="1">Leaf</tissue>
    </source>
</reference>
<accession>A0A2P2IKH0</accession>
<proteinExistence type="predicted"/>
<protein>
    <submittedName>
        <fullName evidence="1">Uncharacterized protein</fullName>
    </submittedName>
</protein>
<evidence type="ECO:0000313" key="1">
    <source>
        <dbReference type="EMBL" id="MBW81709.1"/>
    </source>
</evidence>
<sequence length="20" mass="2333">MKMNQNFWGSVCSLELVSCR</sequence>
<name>A0A2P2IKH0_RHIMU</name>